<dbReference type="Proteomes" id="UP000639010">
    <property type="component" value="Unassembled WGS sequence"/>
</dbReference>
<feature type="transmembrane region" description="Helical" evidence="1">
    <location>
        <begin position="137"/>
        <end position="156"/>
    </location>
</feature>
<feature type="transmembrane region" description="Helical" evidence="1">
    <location>
        <begin position="109"/>
        <end position="131"/>
    </location>
</feature>
<dbReference type="RefSeq" id="WP_192624774.1">
    <property type="nucleotide sequence ID" value="NZ_JADBGG010000038.1"/>
</dbReference>
<evidence type="ECO:0000313" key="3">
    <source>
        <dbReference type="Proteomes" id="UP000639010"/>
    </source>
</evidence>
<keyword evidence="3" id="KW-1185">Reference proteome</keyword>
<evidence type="ECO:0000313" key="2">
    <source>
        <dbReference type="EMBL" id="MBE1426933.1"/>
    </source>
</evidence>
<dbReference type="EMBL" id="JADBGG010000038">
    <property type="protein sequence ID" value="MBE1426933.1"/>
    <property type="molecule type" value="Genomic_DNA"/>
</dbReference>
<name>A0ABR9H8A9_9BACT</name>
<organism evidence="2 3">
    <name type="scientific">Desulfomicrobium macestii</name>
    <dbReference type="NCBI Taxonomy" id="90731"/>
    <lineage>
        <taxon>Bacteria</taxon>
        <taxon>Pseudomonadati</taxon>
        <taxon>Thermodesulfobacteriota</taxon>
        <taxon>Desulfovibrionia</taxon>
        <taxon>Desulfovibrionales</taxon>
        <taxon>Desulfomicrobiaceae</taxon>
        <taxon>Desulfomicrobium</taxon>
    </lineage>
</organism>
<comment type="caution">
    <text evidence="2">The sequence shown here is derived from an EMBL/GenBank/DDBJ whole genome shotgun (WGS) entry which is preliminary data.</text>
</comment>
<gene>
    <name evidence="2" type="ORF">H4684_003617</name>
</gene>
<sequence length="195" mass="22731">MKLCLKIMTVTIVLVCFLGVCPWLVTPGFADEDCGDRRYLEKEKHHYSSVSDSDNEGDETTGQIALLLLVIANFPVFISIVIKWVNRFFSLGLDWKSLLINFNRVQKNYLMWLHYYINILMICFVFIHWLFSQCTASVLPEFGLFCVFLLVLSGFFTKFKLFPISFKSSLIKIHMHPLMFFLSMLFLTIGHFNID</sequence>
<keyword evidence="1" id="KW-0812">Transmembrane</keyword>
<feature type="transmembrane region" description="Helical" evidence="1">
    <location>
        <begin position="64"/>
        <end position="89"/>
    </location>
</feature>
<reference evidence="2 3" key="1">
    <citation type="submission" date="2020-10" db="EMBL/GenBank/DDBJ databases">
        <title>Genomic Encyclopedia of Type Strains, Phase IV (KMG-IV): sequencing the most valuable type-strain genomes for metagenomic binning, comparative biology and taxonomic classification.</title>
        <authorList>
            <person name="Goeker M."/>
        </authorList>
    </citation>
    <scope>NUCLEOTIDE SEQUENCE [LARGE SCALE GENOMIC DNA]</scope>
    <source>
        <strain evidence="2 3">DSM 4194</strain>
    </source>
</reference>
<proteinExistence type="predicted"/>
<keyword evidence="1" id="KW-1133">Transmembrane helix</keyword>
<accession>A0ABR9H8A9</accession>
<feature type="transmembrane region" description="Helical" evidence="1">
    <location>
        <begin position="177"/>
        <end position="194"/>
    </location>
</feature>
<evidence type="ECO:0000256" key="1">
    <source>
        <dbReference type="SAM" id="Phobius"/>
    </source>
</evidence>
<protein>
    <submittedName>
        <fullName evidence="2">Uncharacterized protein</fullName>
    </submittedName>
</protein>
<keyword evidence="1" id="KW-0472">Membrane</keyword>